<dbReference type="PANTHER" id="PTHR33929:SF7">
    <property type="entry name" value="OS05G0584400 PROTEIN"/>
    <property type="match status" value="1"/>
</dbReference>
<evidence type="ECO:0000313" key="2">
    <source>
        <dbReference type="Proteomes" id="UP000775213"/>
    </source>
</evidence>
<dbReference type="PANTHER" id="PTHR33929">
    <property type="entry name" value="MEMBRANE-ASSOCIATED KINASE REGULATOR 2-RELATED"/>
    <property type="match status" value="1"/>
</dbReference>
<organism evidence="1 2">
    <name type="scientific">Dendrobium chrysotoxum</name>
    <name type="common">Orchid</name>
    <dbReference type="NCBI Taxonomy" id="161865"/>
    <lineage>
        <taxon>Eukaryota</taxon>
        <taxon>Viridiplantae</taxon>
        <taxon>Streptophyta</taxon>
        <taxon>Embryophyta</taxon>
        <taxon>Tracheophyta</taxon>
        <taxon>Spermatophyta</taxon>
        <taxon>Magnoliopsida</taxon>
        <taxon>Liliopsida</taxon>
        <taxon>Asparagales</taxon>
        <taxon>Orchidaceae</taxon>
        <taxon>Epidendroideae</taxon>
        <taxon>Malaxideae</taxon>
        <taxon>Dendrobiinae</taxon>
        <taxon>Dendrobium</taxon>
    </lineage>
</organism>
<gene>
    <name evidence="1" type="ORF">IEQ34_021938</name>
</gene>
<dbReference type="GO" id="GO:0005886">
    <property type="term" value="C:plasma membrane"/>
    <property type="evidence" value="ECO:0007669"/>
    <property type="project" value="InterPro"/>
</dbReference>
<comment type="caution">
    <text evidence="1">The sequence shown here is derived from an EMBL/GenBank/DDBJ whole genome shotgun (WGS) entry which is preliminary data.</text>
</comment>
<proteinExistence type="predicted"/>
<dbReference type="AlphaFoldDB" id="A0AAV7FXD0"/>
<sequence>MGSENIAFFWMDVTGSNMEEVLGLLVAYFHNVLKDSIKFIEEKKKLICKDVILRYIIKIKPLYVKVSKLRFLGPLGPNKDGYVAQSIGAKKSSKGKPLSKGNSLSYRLKVVLRRLRKSRSASSTVVYVAPILRS</sequence>
<keyword evidence="2" id="KW-1185">Reference proteome</keyword>
<dbReference type="Proteomes" id="UP000775213">
    <property type="component" value="Unassembled WGS sequence"/>
</dbReference>
<reference evidence="1 2" key="1">
    <citation type="journal article" date="2021" name="Hortic Res">
        <title>Chromosome-scale assembly of the Dendrobium chrysotoxum genome enhances the understanding of orchid evolution.</title>
        <authorList>
            <person name="Zhang Y."/>
            <person name="Zhang G.Q."/>
            <person name="Zhang D."/>
            <person name="Liu X.D."/>
            <person name="Xu X.Y."/>
            <person name="Sun W.H."/>
            <person name="Yu X."/>
            <person name="Zhu X."/>
            <person name="Wang Z.W."/>
            <person name="Zhao X."/>
            <person name="Zhong W.Y."/>
            <person name="Chen H."/>
            <person name="Yin W.L."/>
            <person name="Huang T."/>
            <person name="Niu S.C."/>
            <person name="Liu Z.J."/>
        </authorList>
    </citation>
    <scope>NUCLEOTIDE SEQUENCE [LARGE SCALE GENOMIC DNA]</scope>
    <source>
        <strain evidence="1">Lindl</strain>
    </source>
</reference>
<protein>
    <submittedName>
        <fullName evidence="1">Uncharacterized protein</fullName>
    </submittedName>
</protein>
<dbReference type="InterPro" id="IPR039619">
    <property type="entry name" value="MAKR2/5"/>
</dbReference>
<accession>A0AAV7FXD0</accession>
<name>A0AAV7FXD0_DENCH</name>
<evidence type="ECO:0000313" key="1">
    <source>
        <dbReference type="EMBL" id="KAH0448138.1"/>
    </source>
</evidence>
<dbReference type="EMBL" id="JAGFBR010000019">
    <property type="protein sequence ID" value="KAH0448138.1"/>
    <property type="molecule type" value="Genomic_DNA"/>
</dbReference>